<dbReference type="Pfam" id="PF00990">
    <property type="entry name" value="GGDEF"/>
    <property type="match status" value="1"/>
</dbReference>
<protein>
    <submittedName>
        <fullName evidence="6">Diguanylate cyclase</fullName>
    </submittedName>
</protein>
<dbReference type="PROSITE" id="PS50112">
    <property type="entry name" value="PAS"/>
    <property type="match status" value="1"/>
</dbReference>
<dbReference type="Pfam" id="PF13426">
    <property type="entry name" value="PAS_9"/>
    <property type="match status" value="1"/>
</dbReference>
<dbReference type="CDD" id="cd01949">
    <property type="entry name" value="GGDEF"/>
    <property type="match status" value="1"/>
</dbReference>
<proteinExistence type="predicted"/>
<feature type="domain" description="PAC" evidence="4">
    <location>
        <begin position="224"/>
        <end position="275"/>
    </location>
</feature>
<name>A0ABM8AZ90_9BACT</name>
<gene>
    <name evidence="6" type="ORF">SYK_10230</name>
</gene>
<dbReference type="InterPro" id="IPR011006">
    <property type="entry name" value="CheY-like_superfamily"/>
</dbReference>
<dbReference type="PROSITE" id="PS50110">
    <property type="entry name" value="RESPONSE_REGULATORY"/>
    <property type="match status" value="1"/>
</dbReference>
<dbReference type="SMART" id="SM00267">
    <property type="entry name" value="GGDEF"/>
    <property type="match status" value="1"/>
</dbReference>
<dbReference type="PANTHER" id="PTHR46663">
    <property type="entry name" value="DIGUANYLATE CYCLASE DGCT-RELATED"/>
    <property type="match status" value="1"/>
</dbReference>
<dbReference type="Gene3D" id="3.30.70.270">
    <property type="match status" value="1"/>
</dbReference>
<dbReference type="PROSITE" id="PS50113">
    <property type="entry name" value="PAC"/>
    <property type="match status" value="1"/>
</dbReference>
<evidence type="ECO:0000259" key="4">
    <source>
        <dbReference type="PROSITE" id="PS50113"/>
    </source>
</evidence>
<dbReference type="NCBIfam" id="TIGR00229">
    <property type="entry name" value="sensory_box"/>
    <property type="match status" value="1"/>
</dbReference>
<dbReference type="SUPFAM" id="SSF52172">
    <property type="entry name" value="CheY-like"/>
    <property type="match status" value="1"/>
</dbReference>
<evidence type="ECO:0000259" key="3">
    <source>
        <dbReference type="PROSITE" id="PS50112"/>
    </source>
</evidence>
<dbReference type="Gene3D" id="3.40.50.2300">
    <property type="match status" value="1"/>
</dbReference>
<dbReference type="EMBL" id="AP026709">
    <property type="protein sequence ID" value="BDQ36663.1"/>
    <property type="molecule type" value="Genomic_DNA"/>
</dbReference>
<dbReference type="SUPFAM" id="SSF55073">
    <property type="entry name" value="Nucleotide cyclase"/>
    <property type="match status" value="1"/>
</dbReference>
<dbReference type="Pfam" id="PF00072">
    <property type="entry name" value="Response_reg"/>
    <property type="match status" value="1"/>
</dbReference>
<dbReference type="SUPFAM" id="SSF55785">
    <property type="entry name" value="PYP-like sensor domain (PAS domain)"/>
    <property type="match status" value="1"/>
</dbReference>
<accession>A0ABM8AZ90</accession>
<dbReference type="PANTHER" id="PTHR46663:SF3">
    <property type="entry name" value="SLL0267 PROTEIN"/>
    <property type="match status" value="1"/>
</dbReference>
<feature type="domain" description="Response regulatory" evidence="2">
    <location>
        <begin position="7"/>
        <end position="124"/>
    </location>
</feature>
<dbReference type="SMART" id="SM00091">
    <property type="entry name" value="PAS"/>
    <property type="match status" value="1"/>
</dbReference>
<dbReference type="InterPro" id="IPR001789">
    <property type="entry name" value="Sig_transdc_resp-reg_receiver"/>
</dbReference>
<dbReference type="Gene3D" id="3.30.450.20">
    <property type="entry name" value="PAS domain"/>
    <property type="match status" value="1"/>
</dbReference>
<dbReference type="Proteomes" id="UP001317742">
    <property type="component" value="Chromosome"/>
</dbReference>
<organism evidence="6 7">
    <name type="scientific">Pseudodesulfovibrio nedwellii</name>
    <dbReference type="NCBI Taxonomy" id="2973072"/>
    <lineage>
        <taxon>Bacteria</taxon>
        <taxon>Pseudomonadati</taxon>
        <taxon>Thermodesulfobacteriota</taxon>
        <taxon>Desulfovibrionia</taxon>
        <taxon>Desulfovibrionales</taxon>
        <taxon>Desulfovibrionaceae</taxon>
    </lineage>
</organism>
<evidence type="ECO:0000313" key="6">
    <source>
        <dbReference type="EMBL" id="BDQ36663.1"/>
    </source>
</evidence>
<evidence type="ECO:0000313" key="7">
    <source>
        <dbReference type="Proteomes" id="UP001317742"/>
    </source>
</evidence>
<evidence type="ECO:0000259" key="2">
    <source>
        <dbReference type="PROSITE" id="PS50110"/>
    </source>
</evidence>
<dbReference type="CDD" id="cd00130">
    <property type="entry name" value="PAS"/>
    <property type="match status" value="1"/>
</dbReference>
<dbReference type="InterPro" id="IPR000700">
    <property type="entry name" value="PAS-assoc_C"/>
</dbReference>
<evidence type="ECO:0000256" key="1">
    <source>
        <dbReference type="PROSITE-ProRule" id="PRU00169"/>
    </source>
</evidence>
<dbReference type="InterPro" id="IPR000014">
    <property type="entry name" value="PAS"/>
</dbReference>
<dbReference type="PROSITE" id="PS50887">
    <property type="entry name" value="GGDEF"/>
    <property type="match status" value="1"/>
</dbReference>
<dbReference type="SMART" id="SM00448">
    <property type="entry name" value="REC"/>
    <property type="match status" value="1"/>
</dbReference>
<sequence>MSDILQKVLIVDDSPTNLALLEHMLRDIGCEVVKAESGMEAVSLVKSYDFALILLDIQMPGMNGYEAAARIKDYERGRHVPIIFITAIFQDEENVRQGYETGAVDYLFRPVDVQILTSKVQAFLKMHEQKVELEKAVELHRKTEVALRQAEEKYRLIFERVVEGIFQCTPEGEYLEVNPAMVRILGYENAQEIIGKPRLHVDMMADSDEQKAYVASLEKNGVVSGFEYQVRKKNGEIIWCSESSRIVSSDDWDDFIEGVLEDITDKKTTELELKHLATVDSLTGIANRHKFFDRLEHALAIAKRYDQIVAVLFIDLNEFKKVNDTFGHQMGDDLLRMVAQRLDLRIRKSDTLARLGGDEFGVLLAGIVDEESAIAVTRSLLEEMDKPFILQGQEIHVGATIGISFYPTDGKDSVSLISRADAAMYGAKKKGREKFGTFIDSIKLK</sequence>
<dbReference type="InterPro" id="IPR000160">
    <property type="entry name" value="GGDEF_dom"/>
</dbReference>
<dbReference type="NCBIfam" id="TIGR00254">
    <property type="entry name" value="GGDEF"/>
    <property type="match status" value="1"/>
</dbReference>
<feature type="domain" description="GGDEF" evidence="5">
    <location>
        <begin position="307"/>
        <end position="440"/>
    </location>
</feature>
<dbReference type="RefSeq" id="WP_281762556.1">
    <property type="nucleotide sequence ID" value="NZ_AP026709.1"/>
</dbReference>
<dbReference type="InterPro" id="IPR035965">
    <property type="entry name" value="PAS-like_dom_sf"/>
</dbReference>
<feature type="domain" description="PAS" evidence="3">
    <location>
        <begin position="150"/>
        <end position="191"/>
    </location>
</feature>
<feature type="modified residue" description="4-aspartylphosphate" evidence="1">
    <location>
        <position position="56"/>
    </location>
</feature>
<evidence type="ECO:0000259" key="5">
    <source>
        <dbReference type="PROSITE" id="PS50887"/>
    </source>
</evidence>
<dbReference type="InterPro" id="IPR052163">
    <property type="entry name" value="DGC-Regulatory_Protein"/>
</dbReference>
<keyword evidence="1" id="KW-0597">Phosphoprotein</keyword>
<keyword evidence="7" id="KW-1185">Reference proteome</keyword>
<dbReference type="InterPro" id="IPR043128">
    <property type="entry name" value="Rev_trsase/Diguanyl_cyclase"/>
</dbReference>
<dbReference type="InterPro" id="IPR029787">
    <property type="entry name" value="Nucleotide_cyclase"/>
</dbReference>
<reference evidence="6 7" key="1">
    <citation type="submission" date="2022-08" db="EMBL/GenBank/DDBJ databases">
        <title>Genome Sequence of the sulphate-reducing bacterium, Pseudodesulfovibrio sp. SYK.</title>
        <authorList>
            <person name="Kondo R."/>
            <person name="Kataoka T."/>
        </authorList>
    </citation>
    <scope>NUCLEOTIDE SEQUENCE [LARGE SCALE GENOMIC DNA]</scope>
    <source>
        <strain evidence="6 7">SYK</strain>
    </source>
</reference>